<protein>
    <submittedName>
        <fullName evidence="2">Peptidase_M23 domain-containing protein</fullName>
    </submittedName>
</protein>
<dbReference type="Proteomes" id="UP000095282">
    <property type="component" value="Unplaced"/>
</dbReference>
<evidence type="ECO:0000313" key="2">
    <source>
        <dbReference type="WBParaSite" id="Csp11.Scaffold629.g14293.t1"/>
    </source>
</evidence>
<evidence type="ECO:0000313" key="1">
    <source>
        <dbReference type="Proteomes" id="UP000095282"/>
    </source>
</evidence>
<keyword evidence="1" id="KW-1185">Reference proteome</keyword>
<dbReference type="AlphaFoldDB" id="A0A1I7U2V3"/>
<dbReference type="WBParaSite" id="Csp11.Scaffold629.g14293.t1">
    <property type="protein sequence ID" value="Csp11.Scaffold629.g14293.t1"/>
    <property type="gene ID" value="Csp11.Scaffold629.g14293"/>
</dbReference>
<organism evidence="1 2">
    <name type="scientific">Caenorhabditis tropicalis</name>
    <dbReference type="NCBI Taxonomy" id="1561998"/>
    <lineage>
        <taxon>Eukaryota</taxon>
        <taxon>Metazoa</taxon>
        <taxon>Ecdysozoa</taxon>
        <taxon>Nematoda</taxon>
        <taxon>Chromadorea</taxon>
        <taxon>Rhabditida</taxon>
        <taxon>Rhabditina</taxon>
        <taxon>Rhabditomorpha</taxon>
        <taxon>Rhabditoidea</taxon>
        <taxon>Rhabditidae</taxon>
        <taxon>Peloderinae</taxon>
        <taxon>Caenorhabditis</taxon>
    </lineage>
</organism>
<sequence length="156" mass="17503">MIVACLPSIVTLASANEIHSFGLQKAIKKNHEMLQFNLIINPRIIFEMKKYNITTNDIGIQWGDYITLDKLHREPRAIKRGDTIIAGIDSVVAVEIMSGKLVTLYGNQVNGMVHSLLGVEKANSIGQSTIMASDIEEIGLRQLQRELVFLLEKEWI</sequence>
<accession>A0A1I7U2V3</accession>
<reference evidence="2" key="1">
    <citation type="submission" date="2016-11" db="UniProtKB">
        <authorList>
            <consortium name="WormBaseParasite"/>
        </authorList>
    </citation>
    <scope>IDENTIFICATION</scope>
</reference>
<proteinExistence type="predicted"/>
<name>A0A1I7U2V3_9PELO</name>